<organism evidence="5 6">
    <name type="scientific">Sphingobium lactosutens DS20</name>
    <dbReference type="NCBI Taxonomy" id="1331060"/>
    <lineage>
        <taxon>Bacteria</taxon>
        <taxon>Pseudomonadati</taxon>
        <taxon>Pseudomonadota</taxon>
        <taxon>Alphaproteobacteria</taxon>
        <taxon>Sphingomonadales</taxon>
        <taxon>Sphingomonadaceae</taxon>
        <taxon>Sphingobium</taxon>
    </lineage>
</organism>
<dbReference type="PRINTS" id="PR00032">
    <property type="entry name" value="HTHARAC"/>
</dbReference>
<proteinExistence type="predicted"/>
<gene>
    <name evidence="5" type="ORF">RLDS_12265</name>
</gene>
<dbReference type="PROSITE" id="PS01124">
    <property type="entry name" value="HTH_ARAC_FAMILY_2"/>
    <property type="match status" value="1"/>
</dbReference>
<comment type="caution">
    <text evidence="5">The sequence shown here is derived from an EMBL/GenBank/DDBJ whole genome shotgun (WGS) entry which is preliminary data.</text>
</comment>
<dbReference type="GO" id="GO:0043565">
    <property type="term" value="F:sequence-specific DNA binding"/>
    <property type="evidence" value="ECO:0007669"/>
    <property type="project" value="InterPro"/>
</dbReference>
<keyword evidence="3" id="KW-0804">Transcription</keyword>
<protein>
    <recommendedName>
        <fullName evidence="4">HTH araC/xylS-type domain-containing protein</fullName>
    </recommendedName>
</protein>
<dbReference type="PATRIC" id="fig|1331060.3.peg.2329"/>
<evidence type="ECO:0000313" key="5">
    <source>
        <dbReference type="EMBL" id="EQB14938.1"/>
    </source>
</evidence>
<reference evidence="5 6" key="1">
    <citation type="journal article" date="2013" name="Genome Announc.">
        <title>Draft Genome Sequence of Sphingobium lactosutens Strain DS20T, Isolated from a Hexachlorocyclohexane Dumpsite.</title>
        <authorList>
            <person name="Kumar R."/>
            <person name="Dwivedi V."/>
            <person name="Negi V."/>
            <person name="Khurana J.P."/>
            <person name="Lal R."/>
        </authorList>
    </citation>
    <scope>NUCLEOTIDE SEQUENCE [LARGE SCALE GENOMIC DNA]</scope>
    <source>
        <strain evidence="5 6">DS20</strain>
    </source>
</reference>
<dbReference type="PANTHER" id="PTHR46796:SF6">
    <property type="entry name" value="ARAC SUBFAMILY"/>
    <property type="match status" value="1"/>
</dbReference>
<dbReference type="eggNOG" id="COG2207">
    <property type="taxonomic scope" value="Bacteria"/>
</dbReference>
<dbReference type="InterPro" id="IPR009057">
    <property type="entry name" value="Homeodomain-like_sf"/>
</dbReference>
<dbReference type="InterPro" id="IPR018060">
    <property type="entry name" value="HTH_AraC"/>
</dbReference>
<evidence type="ECO:0000313" key="6">
    <source>
        <dbReference type="Proteomes" id="UP000015531"/>
    </source>
</evidence>
<dbReference type="SUPFAM" id="SSF46689">
    <property type="entry name" value="Homeodomain-like"/>
    <property type="match status" value="1"/>
</dbReference>
<dbReference type="InterPro" id="IPR020449">
    <property type="entry name" value="Tscrpt_reg_AraC-type_HTH"/>
</dbReference>
<dbReference type="Gene3D" id="1.10.10.60">
    <property type="entry name" value="Homeodomain-like"/>
    <property type="match status" value="1"/>
</dbReference>
<evidence type="ECO:0000259" key="4">
    <source>
        <dbReference type="PROSITE" id="PS01124"/>
    </source>
</evidence>
<dbReference type="InterPro" id="IPR018062">
    <property type="entry name" value="HTH_AraC-typ_CS"/>
</dbReference>
<dbReference type="OrthoDB" id="7191628at2"/>
<dbReference type="SMART" id="SM00342">
    <property type="entry name" value="HTH_ARAC"/>
    <property type="match status" value="1"/>
</dbReference>
<dbReference type="EMBL" id="ATDP01000089">
    <property type="protein sequence ID" value="EQB14938.1"/>
    <property type="molecule type" value="Genomic_DNA"/>
</dbReference>
<dbReference type="Proteomes" id="UP000015531">
    <property type="component" value="Unassembled WGS sequence"/>
</dbReference>
<keyword evidence="2" id="KW-0238">DNA-binding</keyword>
<keyword evidence="6" id="KW-1185">Reference proteome</keyword>
<name>T0HS41_9SPHN</name>
<dbReference type="RefSeq" id="WP_021226134.1">
    <property type="nucleotide sequence ID" value="NZ_ATDP01000089.1"/>
</dbReference>
<dbReference type="GO" id="GO:0003700">
    <property type="term" value="F:DNA-binding transcription factor activity"/>
    <property type="evidence" value="ECO:0007669"/>
    <property type="project" value="InterPro"/>
</dbReference>
<accession>T0HS41</accession>
<dbReference type="PANTHER" id="PTHR46796">
    <property type="entry name" value="HTH-TYPE TRANSCRIPTIONAL ACTIVATOR RHAS-RELATED"/>
    <property type="match status" value="1"/>
</dbReference>
<dbReference type="InterPro" id="IPR050204">
    <property type="entry name" value="AraC_XylS_family_regulators"/>
</dbReference>
<evidence type="ECO:0000256" key="2">
    <source>
        <dbReference type="ARBA" id="ARBA00023125"/>
    </source>
</evidence>
<dbReference type="PROSITE" id="PS00041">
    <property type="entry name" value="HTH_ARAC_FAMILY_1"/>
    <property type="match status" value="1"/>
</dbReference>
<dbReference type="Pfam" id="PF14525">
    <property type="entry name" value="AraC_binding_2"/>
    <property type="match status" value="1"/>
</dbReference>
<keyword evidence="1" id="KW-0805">Transcription regulation</keyword>
<dbReference type="AlphaFoldDB" id="T0HS41"/>
<feature type="domain" description="HTH araC/xylS-type" evidence="4">
    <location>
        <begin position="213"/>
        <end position="313"/>
    </location>
</feature>
<sequence length="320" mass="36432">MVTISNGADWSWSSVSTSRALAETEELTSREIGSTRINDESGHYRMLWQHYEMGPVGLNFMKVSPQRVIRSQSMIERDRNRDFHIMLLRSGAAHAQQGGKSCELPAGTMYLLDCAQPWDILFPADHYCLTAHIDYLWLQHWLPEPSILAGRAVDASGSWVLPLVSMMNAIATDGLDNAPLPRALLADQMAGLLVLALGPHEHMQRRHDTELLRRIRAIIRDRYDQRNLTAKQVADDLGISRRYLDKTLADAKTTFLTLLETQRLEAARLKLVDHRSMTQIAEIAWSCGFADPGYFARRFARRYGMSPSRFRHAITDERKQ</sequence>
<dbReference type="Pfam" id="PF12833">
    <property type="entry name" value="HTH_18"/>
    <property type="match status" value="1"/>
</dbReference>
<evidence type="ECO:0000256" key="1">
    <source>
        <dbReference type="ARBA" id="ARBA00023015"/>
    </source>
</evidence>
<dbReference type="InterPro" id="IPR035418">
    <property type="entry name" value="AraC-bd_2"/>
</dbReference>
<evidence type="ECO:0000256" key="3">
    <source>
        <dbReference type="ARBA" id="ARBA00023163"/>
    </source>
</evidence>